<comment type="caution">
    <text evidence="1">The sequence shown here is derived from an EMBL/GenBank/DDBJ whole genome shotgun (WGS) entry which is preliminary data.</text>
</comment>
<protein>
    <submittedName>
        <fullName evidence="1">Unnamed protein product</fullName>
    </submittedName>
</protein>
<evidence type="ECO:0000313" key="2">
    <source>
        <dbReference type="Proteomes" id="UP001165101"/>
    </source>
</evidence>
<sequence length="160" mass="17547">MKHQVKHKVVPAAETLVAESRLYVFFSTRSTKHQTLISEHVSRRSLSRATRILRKTPPHHPVGRSTNTSSTQQQPPQRHQADQSRHADFPTPRQTDPCPEYHTASTASPGDQTSENGVANGYPVQLLPSSGSGSGSASVSVPGQGQVPFHYRKLEPNPIK</sequence>
<accession>A0ACB5THT3</accession>
<organism evidence="1 2">
    <name type="scientific">Candida boidinii</name>
    <name type="common">Yeast</name>
    <dbReference type="NCBI Taxonomy" id="5477"/>
    <lineage>
        <taxon>Eukaryota</taxon>
        <taxon>Fungi</taxon>
        <taxon>Dikarya</taxon>
        <taxon>Ascomycota</taxon>
        <taxon>Saccharomycotina</taxon>
        <taxon>Pichiomycetes</taxon>
        <taxon>Pichiales</taxon>
        <taxon>Pichiaceae</taxon>
        <taxon>Ogataea</taxon>
        <taxon>Ogataea/Candida clade</taxon>
    </lineage>
</organism>
<dbReference type="EMBL" id="BSXV01000382">
    <property type="protein sequence ID" value="GME88872.1"/>
    <property type="molecule type" value="Genomic_DNA"/>
</dbReference>
<dbReference type="Proteomes" id="UP001165101">
    <property type="component" value="Unassembled WGS sequence"/>
</dbReference>
<reference evidence="1" key="1">
    <citation type="submission" date="2023-04" db="EMBL/GenBank/DDBJ databases">
        <title>Candida boidinii NBRC 1967.</title>
        <authorList>
            <person name="Ichikawa N."/>
            <person name="Sato H."/>
            <person name="Tonouchi N."/>
        </authorList>
    </citation>
    <scope>NUCLEOTIDE SEQUENCE</scope>
    <source>
        <strain evidence="1">NBRC 1967</strain>
    </source>
</reference>
<keyword evidence="2" id="KW-1185">Reference proteome</keyword>
<gene>
    <name evidence="1" type="ORF">Cboi01_000113400</name>
</gene>
<proteinExistence type="predicted"/>
<name>A0ACB5THT3_CANBO</name>
<evidence type="ECO:0000313" key="1">
    <source>
        <dbReference type="EMBL" id="GME88872.1"/>
    </source>
</evidence>